<evidence type="ECO:0000313" key="4">
    <source>
        <dbReference type="Proteomes" id="UP000241074"/>
    </source>
</evidence>
<dbReference type="Proteomes" id="UP000241074">
    <property type="component" value="Chromosome"/>
</dbReference>
<dbReference type="Gene3D" id="3.90.550.10">
    <property type="entry name" value="Spore Coat Polysaccharide Biosynthesis Protein SpsA, Chain A"/>
    <property type="match status" value="1"/>
</dbReference>
<dbReference type="InterPro" id="IPR050088">
    <property type="entry name" value="IspD/TarI_cytidylyltransf_bact"/>
</dbReference>
<dbReference type="KEGG" id="xba:C7S18_22720"/>
<dbReference type="InterPro" id="IPR034683">
    <property type="entry name" value="IspD/TarI"/>
</dbReference>
<evidence type="ECO:0000313" key="3">
    <source>
        <dbReference type="EMBL" id="AVP99814.1"/>
    </source>
</evidence>
<dbReference type="AlphaFoldDB" id="A0A2P1PYB5"/>
<dbReference type="Pfam" id="PF01128">
    <property type="entry name" value="IspD"/>
    <property type="match status" value="1"/>
</dbReference>
<dbReference type="OrthoDB" id="9806837at2"/>
<evidence type="ECO:0000256" key="2">
    <source>
        <dbReference type="ARBA" id="ARBA00022695"/>
    </source>
</evidence>
<keyword evidence="2 3" id="KW-0548">Nucleotidyltransferase</keyword>
<dbReference type="EMBL" id="CP027860">
    <property type="protein sequence ID" value="AVP99814.1"/>
    <property type="molecule type" value="Genomic_DNA"/>
</dbReference>
<reference evidence="3 4" key="1">
    <citation type="submission" date="2018-03" db="EMBL/GenBank/DDBJ databases">
        <title>Ahniella affigens gen. nov., sp. nov., a gammaproteobacterium isolated from sandy soil near a stream.</title>
        <authorList>
            <person name="Ko Y."/>
            <person name="Kim J.-H."/>
        </authorList>
    </citation>
    <scope>NUCLEOTIDE SEQUENCE [LARGE SCALE GENOMIC DNA]</scope>
    <source>
        <strain evidence="3 4">D13</strain>
    </source>
</reference>
<organism evidence="3 4">
    <name type="scientific">Ahniella affigens</name>
    <dbReference type="NCBI Taxonomy" id="2021234"/>
    <lineage>
        <taxon>Bacteria</taxon>
        <taxon>Pseudomonadati</taxon>
        <taxon>Pseudomonadota</taxon>
        <taxon>Gammaproteobacteria</taxon>
        <taxon>Lysobacterales</taxon>
        <taxon>Rhodanobacteraceae</taxon>
        <taxon>Ahniella</taxon>
    </lineage>
</organism>
<dbReference type="PANTHER" id="PTHR32125:SF4">
    <property type="entry name" value="2-C-METHYL-D-ERYTHRITOL 4-PHOSPHATE CYTIDYLYLTRANSFERASE, CHLOROPLASTIC"/>
    <property type="match status" value="1"/>
</dbReference>
<gene>
    <name evidence="3" type="ORF">C7S18_22720</name>
</gene>
<keyword evidence="1 3" id="KW-0808">Transferase</keyword>
<keyword evidence="4" id="KW-1185">Reference proteome</keyword>
<name>A0A2P1PYB5_9GAMM</name>
<accession>A0A2P1PYB5</accession>
<evidence type="ECO:0000256" key="1">
    <source>
        <dbReference type="ARBA" id="ARBA00022679"/>
    </source>
</evidence>
<proteinExistence type="predicted"/>
<sequence>MKAATTALIAAAGVGSRLGLGPKAFLRLGAQSLLARVAHTATAVADTIVAAIPPGSDAEARAELPGHVRLIHGGESRQQSFAQLLAEAHSEYVLLLDIARPLVSADLCQRVLNAAARHGAAGAYVPALVPAARVDAEGGVVQAYAADQYHLPQMPQAFRRTILIDVLARAKAQGLQRQTVWQLAVELGVRLQAVRGEPGNIKITEPVDWALAQCLIDAPTSISRSDV</sequence>
<dbReference type="InterPro" id="IPR029044">
    <property type="entry name" value="Nucleotide-diphossugar_trans"/>
</dbReference>
<protein>
    <submittedName>
        <fullName evidence="3">2-C-methyl-D-erythritol 4-phosphate cytidylyltransferase</fullName>
    </submittedName>
</protein>
<dbReference type="RefSeq" id="WP_106893733.1">
    <property type="nucleotide sequence ID" value="NZ_CP027860.1"/>
</dbReference>
<dbReference type="GO" id="GO:0050518">
    <property type="term" value="F:2-C-methyl-D-erythritol 4-phosphate cytidylyltransferase activity"/>
    <property type="evidence" value="ECO:0007669"/>
    <property type="project" value="TreeGrafter"/>
</dbReference>
<reference evidence="3 4" key="2">
    <citation type="submission" date="2018-03" db="EMBL/GenBank/DDBJ databases">
        <authorList>
            <person name="Keele B.F."/>
        </authorList>
    </citation>
    <scope>NUCLEOTIDE SEQUENCE [LARGE SCALE GENOMIC DNA]</scope>
    <source>
        <strain evidence="3 4">D13</strain>
    </source>
</reference>
<dbReference type="SUPFAM" id="SSF53448">
    <property type="entry name" value="Nucleotide-diphospho-sugar transferases"/>
    <property type="match status" value="1"/>
</dbReference>
<dbReference type="PANTHER" id="PTHR32125">
    <property type="entry name" value="2-C-METHYL-D-ERYTHRITOL 4-PHOSPHATE CYTIDYLYLTRANSFERASE, CHLOROPLASTIC"/>
    <property type="match status" value="1"/>
</dbReference>